<protein>
    <recommendedName>
        <fullName evidence="1">RNA-directed DNA polymerase</fullName>
        <ecNumber evidence="1">2.7.7.49</ecNumber>
    </recommendedName>
</protein>
<feature type="transmembrane region" description="Helical" evidence="2">
    <location>
        <begin position="20"/>
        <end position="41"/>
    </location>
</feature>
<dbReference type="Pfam" id="PF00078">
    <property type="entry name" value="RVT_1"/>
    <property type="match status" value="1"/>
</dbReference>
<reference evidence="4 5" key="1">
    <citation type="submission" date="2018-11" db="EMBL/GenBank/DDBJ databases">
        <title>Haplotype-resolved cattle genomes.</title>
        <authorList>
            <person name="Low W.Y."/>
            <person name="Tearle R."/>
            <person name="Bickhart D.M."/>
            <person name="Rosen B.D."/>
            <person name="Koren S."/>
            <person name="Rhie A."/>
            <person name="Hiendleder S."/>
            <person name="Phillippy A.M."/>
            <person name="Smith T.P.L."/>
            <person name="Williams J.L."/>
        </authorList>
    </citation>
    <scope>NUCLEOTIDE SEQUENCE [LARGE SCALE GENOMIC DNA]</scope>
</reference>
<dbReference type="PROSITE" id="PS50878">
    <property type="entry name" value="RT_POL"/>
    <property type="match status" value="1"/>
</dbReference>
<evidence type="ECO:0000256" key="2">
    <source>
        <dbReference type="SAM" id="Phobius"/>
    </source>
</evidence>
<accession>A0A4W2HJU5</accession>
<evidence type="ECO:0000313" key="4">
    <source>
        <dbReference type="Ensembl" id="ENSBIXP00005030449.1"/>
    </source>
</evidence>
<keyword evidence="2" id="KW-1133">Transmembrane helix</keyword>
<dbReference type="GO" id="GO:0003964">
    <property type="term" value="F:RNA-directed DNA polymerase activity"/>
    <property type="evidence" value="ECO:0007669"/>
    <property type="project" value="UniProtKB-EC"/>
</dbReference>
<dbReference type="Proteomes" id="UP000429181">
    <property type="component" value="Chromosome 4"/>
</dbReference>
<feature type="domain" description="Reverse transcriptase" evidence="3">
    <location>
        <begin position="236"/>
        <end position="480"/>
    </location>
</feature>
<evidence type="ECO:0000313" key="5">
    <source>
        <dbReference type="Proteomes" id="UP000429181"/>
    </source>
</evidence>
<dbReference type="EC" id="2.7.7.49" evidence="1"/>
<feature type="transmembrane region" description="Helical" evidence="2">
    <location>
        <begin position="101"/>
        <end position="124"/>
    </location>
</feature>
<feature type="transmembrane region" description="Helical" evidence="2">
    <location>
        <begin position="130"/>
        <end position="156"/>
    </location>
</feature>
<dbReference type="InterPro" id="IPR043502">
    <property type="entry name" value="DNA/RNA_pol_sf"/>
</dbReference>
<organism evidence="4 5">
    <name type="scientific">Bos indicus x Bos taurus</name>
    <name type="common">Hybrid cattle</name>
    <dbReference type="NCBI Taxonomy" id="30522"/>
    <lineage>
        <taxon>Eukaryota</taxon>
        <taxon>Metazoa</taxon>
        <taxon>Chordata</taxon>
        <taxon>Craniata</taxon>
        <taxon>Vertebrata</taxon>
        <taxon>Euteleostomi</taxon>
        <taxon>Mammalia</taxon>
        <taxon>Eutheria</taxon>
        <taxon>Laurasiatheria</taxon>
        <taxon>Artiodactyla</taxon>
        <taxon>Ruminantia</taxon>
        <taxon>Pecora</taxon>
        <taxon>Bovidae</taxon>
        <taxon>Bovinae</taxon>
        <taxon>Bos</taxon>
    </lineage>
</organism>
<dbReference type="CDD" id="cd01650">
    <property type="entry name" value="RT_nLTR_like"/>
    <property type="match status" value="1"/>
</dbReference>
<proteinExistence type="predicted"/>
<dbReference type="InterPro" id="IPR000477">
    <property type="entry name" value="RT_dom"/>
</dbReference>
<dbReference type="AlphaFoldDB" id="A0A4W2HJU5"/>
<dbReference type="PANTHER" id="PTHR19446">
    <property type="entry name" value="REVERSE TRANSCRIPTASES"/>
    <property type="match status" value="1"/>
</dbReference>
<name>A0A4W2HJU5_BOBOX</name>
<keyword evidence="2" id="KW-0812">Transmembrane</keyword>
<evidence type="ECO:0000256" key="1">
    <source>
        <dbReference type="ARBA" id="ARBA00012493"/>
    </source>
</evidence>
<dbReference type="GeneTree" id="ENSGT00940000153064"/>
<feature type="transmembrane region" description="Helical" evidence="2">
    <location>
        <begin position="168"/>
        <end position="187"/>
    </location>
</feature>
<evidence type="ECO:0000259" key="3">
    <source>
        <dbReference type="PROSITE" id="PS50878"/>
    </source>
</evidence>
<reference evidence="4" key="2">
    <citation type="submission" date="2025-08" db="UniProtKB">
        <authorList>
            <consortium name="Ensembl"/>
        </authorList>
    </citation>
    <scope>IDENTIFICATION</scope>
</reference>
<keyword evidence="2" id="KW-0472">Membrane</keyword>
<sequence>MYHSFLIHSSADGHLGCFHVLAIINSAAMNIVVHVSLSILVSSVCMPSSGIAGSYGSSISSFLRNLHTLLHSGCTSLHSHQQCKRVPFSLHPLQHLLLVDFWIAAILTGVKWYLIVVLICISLIMSDVEHLFMCLLAICMSSLEKCLFSSLAHFLIGSFIFLELSCRSCLYIFEISCLSVASFAIIFSHSEGCLFTLLIIRNLPANKSSGPDGFTAEFYQKFREELTPILLKLFQKIAEEGKLPNSFYEATITLIPKPDKDPTKKENYRPISLMNIDAKILNKILAIRIQQHIKKIIHHDQVGFIPGMQGFFNICKSINVIHINKLKNKNHMIISKDTEKAFDKIQHPFMIKTLQKAGIEGTYLNIIKAIYDKPTANITLNGEKLKAFPLKSGTRQGCPLSPLLFNIVLEVLATAIRAEKEIKGIQIGKEEIKLSLFADDMILYIENPQDSTRKLLELINEYSKVAGYKINTEIPCIPIH</sequence>
<dbReference type="SUPFAM" id="SSF56672">
    <property type="entry name" value="DNA/RNA polymerases"/>
    <property type="match status" value="1"/>
</dbReference>
<dbReference type="Ensembl" id="ENSBIXT00005007846.1">
    <property type="protein sequence ID" value="ENSBIXP00005030449.1"/>
    <property type="gene ID" value="ENSBIXG00005010570.1"/>
</dbReference>